<keyword evidence="3" id="KW-1185">Reference proteome</keyword>
<feature type="signal peptide" evidence="1">
    <location>
        <begin position="1"/>
        <end position="27"/>
    </location>
</feature>
<comment type="caution">
    <text evidence="2">The sequence shown here is derived from an EMBL/GenBank/DDBJ whole genome shotgun (WGS) entry which is preliminary data.</text>
</comment>
<dbReference type="AlphaFoldDB" id="A0A2P4UEV3"/>
<evidence type="ECO:0000256" key="1">
    <source>
        <dbReference type="SAM" id="SignalP"/>
    </source>
</evidence>
<dbReference type="Proteomes" id="UP000242367">
    <property type="component" value="Unassembled WGS sequence"/>
</dbReference>
<gene>
    <name evidence="2" type="ORF">BTM25_47240</name>
</gene>
<evidence type="ECO:0000313" key="3">
    <source>
        <dbReference type="Proteomes" id="UP000242367"/>
    </source>
</evidence>
<dbReference type="RefSeq" id="WP_103565172.1">
    <property type="nucleotide sequence ID" value="NZ_MTBP01000003.1"/>
</dbReference>
<name>A0A2P4UEV3_9ACTN</name>
<evidence type="ECO:0000313" key="2">
    <source>
        <dbReference type="EMBL" id="POM23569.1"/>
    </source>
</evidence>
<sequence precursor="true">MKIRSLLPLSVVAAGAVLGMAATAASAASTTVRQDTATGTPYSGNWQVSTVGPVTFGITFFGQKITGTCDTANLKGTLASTGEGALTAASIGACTTSNGLSSPPTDLGDLPDNTGHVTYNPITGGRDGTLTIDGDLTFTLEGDFLFAHRTCHYAIRTNATNTLTFDLYNRDNPNRPLPNDDAQGKAVNVTLVKLTGSDGLCPNNGTLTATAIARGETTPDSGTYDRKLYVTS</sequence>
<accession>A0A2P4UEV3</accession>
<dbReference type="EMBL" id="MTBP01000003">
    <property type="protein sequence ID" value="POM23569.1"/>
    <property type="molecule type" value="Genomic_DNA"/>
</dbReference>
<keyword evidence="1" id="KW-0732">Signal</keyword>
<reference evidence="2 3" key="1">
    <citation type="journal article" date="2017" name="Chemistry">
        <title>Isolation, Biosynthesis and Chemical Modifications of Rubterolones A-F: Rare Tropolone Alkaloids from Actinomadura sp. 5-2.</title>
        <authorList>
            <person name="Guo H."/>
            <person name="Benndorf R."/>
            <person name="Leichnitz D."/>
            <person name="Klassen J.L."/>
            <person name="Vollmers J."/>
            <person name="Gorls H."/>
            <person name="Steinacker M."/>
            <person name="Weigel C."/>
            <person name="Dahse H.M."/>
            <person name="Kaster A.K."/>
            <person name="de Beer Z.W."/>
            <person name="Poulsen M."/>
            <person name="Beemelmanns C."/>
        </authorList>
    </citation>
    <scope>NUCLEOTIDE SEQUENCE [LARGE SCALE GENOMIC DNA]</scope>
    <source>
        <strain evidence="2 3">5-2</strain>
    </source>
</reference>
<feature type="chain" id="PRO_5015180982" evidence="1">
    <location>
        <begin position="28"/>
        <end position="232"/>
    </location>
</feature>
<organism evidence="2 3">
    <name type="scientific">Actinomadura rubteroloni</name>
    <dbReference type="NCBI Taxonomy" id="1926885"/>
    <lineage>
        <taxon>Bacteria</taxon>
        <taxon>Bacillati</taxon>
        <taxon>Actinomycetota</taxon>
        <taxon>Actinomycetes</taxon>
        <taxon>Streptosporangiales</taxon>
        <taxon>Thermomonosporaceae</taxon>
        <taxon>Actinomadura</taxon>
    </lineage>
</organism>
<protein>
    <submittedName>
        <fullName evidence="2">Uncharacterized protein</fullName>
    </submittedName>
</protein>
<proteinExistence type="predicted"/>